<dbReference type="InterPro" id="IPR007712">
    <property type="entry name" value="RelE/ParE_toxin"/>
</dbReference>
<protein>
    <submittedName>
        <fullName evidence="3">Type II toxin-antitoxin system RelE/ParE family toxin</fullName>
    </submittedName>
</protein>
<name>A0A6C1KJF2_XANAU</name>
<evidence type="ECO:0000256" key="2">
    <source>
        <dbReference type="ARBA" id="ARBA00022649"/>
    </source>
</evidence>
<accession>A0A6C1KJF2</accession>
<reference evidence="3 4" key="1">
    <citation type="submission" date="2019-05" db="EMBL/GenBank/DDBJ databases">
        <authorList>
            <person name="Zhou X."/>
        </authorList>
    </citation>
    <scope>NUCLEOTIDE SEQUENCE [LARGE SCALE GENOMIC DNA]</scope>
    <source>
        <strain evidence="3 4">DSM 432</strain>
    </source>
</reference>
<dbReference type="Pfam" id="PF05016">
    <property type="entry name" value="ParE_toxin"/>
    <property type="match status" value="1"/>
</dbReference>
<evidence type="ECO:0000256" key="1">
    <source>
        <dbReference type="ARBA" id="ARBA00006226"/>
    </source>
</evidence>
<dbReference type="RefSeq" id="WP_138398126.1">
    <property type="nucleotide sequence ID" value="NZ_JBAFVI010000013.1"/>
</dbReference>
<dbReference type="Gene3D" id="3.30.2310.20">
    <property type="entry name" value="RelE-like"/>
    <property type="match status" value="1"/>
</dbReference>
<dbReference type="AlphaFoldDB" id="A0A6C1KJF2"/>
<dbReference type="PANTHER" id="PTHR33755">
    <property type="entry name" value="TOXIN PARE1-RELATED"/>
    <property type="match status" value="1"/>
</dbReference>
<comment type="similarity">
    <text evidence="1">Belongs to the RelE toxin family.</text>
</comment>
<dbReference type="GeneID" id="95772506"/>
<dbReference type="OrthoDB" id="595470at2"/>
<dbReference type="EMBL" id="VAUP01000009">
    <property type="protein sequence ID" value="TLX44428.1"/>
    <property type="molecule type" value="Genomic_DNA"/>
</dbReference>
<dbReference type="NCBIfam" id="TIGR02385">
    <property type="entry name" value="RelE_StbE"/>
    <property type="match status" value="1"/>
</dbReference>
<sequence>MRIVFRARALRHLREIEHHIDQDNPKAAARVIVRLESAINTLADHPFSAPAGTVRGTRQLTVSGSRYLVVYLVGDDEVTILAVLHAARHIRS</sequence>
<dbReference type="InterPro" id="IPR051803">
    <property type="entry name" value="TA_system_RelE-like_toxin"/>
</dbReference>
<comment type="caution">
    <text evidence="3">The sequence shown here is derived from an EMBL/GenBank/DDBJ whole genome shotgun (WGS) entry which is preliminary data.</text>
</comment>
<organism evidence="3 4">
    <name type="scientific">Xanthobacter autotrophicus</name>
    <dbReference type="NCBI Taxonomy" id="280"/>
    <lineage>
        <taxon>Bacteria</taxon>
        <taxon>Pseudomonadati</taxon>
        <taxon>Pseudomonadota</taxon>
        <taxon>Alphaproteobacteria</taxon>
        <taxon>Hyphomicrobiales</taxon>
        <taxon>Xanthobacteraceae</taxon>
        <taxon>Xanthobacter</taxon>
    </lineage>
</organism>
<keyword evidence="2" id="KW-1277">Toxin-antitoxin system</keyword>
<evidence type="ECO:0000313" key="4">
    <source>
        <dbReference type="Proteomes" id="UP000305131"/>
    </source>
</evidence>
<proteinExistence type="inferred from homology"/>
<dbReference type="InterPro" id="IPR035093">
    <property type="entry name" value="RelE/ParE_toxin_dom_sf"/>
</dbReference>
<dbReference type="SUPFAM" id="SSF143011">
    <property type="entry name" value="RelE-like"/>
    <property type="match status" value="1"/>
</dbReference>
<evidence type="ECO:0000313" key="3">
    <source>
        <dbReference type="EMBL" id="TLX44428.1"/>
    </source>
</evidence>
<gene>
    <name evidence="3" type="ORF">FBQ73_03430</name>
</gene>
<dbReference type="Proteomes" id="UP000305131">
    <property type="component" value="Unassembled WGS sequence"/>
</dbReference>
<dbReference type="PANTHER" id="PTHR33755:SF6">
    <property type="entry name" value="PLASMID STABILIZATION SYSTEM PROTEIN"/>
    <property type="match status" value="1"/>
</dbReference>